<keyword evidence="2" id="KW-1185">Reference proteome</keyword>
<dbReference type="RefSeq" id="WP_155096771.1">
    <property type="nucleotide sequence ID" value="NZ_WMIE01000014.1"/>
</dbReference>
<evidence type="ECO:0008006" key="3">
    <source>
        <dbReference type="Google" id="ProtNLM"/>
    </source>
</evidence>
<organism evidence="1 2">
    <name type="scientific">Paracoccus aestuariivivens</name>
    <dbReference type="NCBI Taxonomy" id="1820333"/>
    <lineage>
        <taxon>Bacteria</taxon>
        <taxon>Pseudomonadati</taxon>
        <taxon>Pseudomonadota</taxon>
        <taxon>Alphaproteobacteria</taxon>
        <taxon>Rhodobacterales</taxon>
        <taxon>Paracoccaceae</taxon>
        <taxon>Paracoccus</taxon>
    </lineage>
</organism>
<gene>
    <name evidence="1" type="ORF">GL286_16865</name>
</gene>
<reference evidence="1 2" key="1">
    <citation type="submission" date="2019-11" db="EMBL/GenBank/DDBJ databases">
        <authorList>
            <person name="Dong K."/>
        </authorList>
    </citation>
    <scope>NUCLEOTIDE SEQUENCE [LARGE SCALE GENOMIC DNA]</scope>
    <source>
        <strain evidence="1 2">NBRC 111993</strain>
    </source>
</reference>
<name>A0A6L6JHM9_9RHOB</name>
<sequence length="65" mass="7066">MGHHAPLFASERTAAQLLDMKPAEFKALVLAGALPGAVLHGRWDVAELQAIMRGNKIKPSEEFDL</sequence>
<dbReference type="AlphaFoldDB" id="A0A6L6JHM9"/>
<accession>A0A6L6JHM9</accession>
<evidence type="ECO:0000313" key="1">
    <source>
        <dbReference type="EMBL" id="MTH79391.1"/>
    </source>
</evidence>
<dbReference type="EMBL" id="WMIE01000014">
    <property type="protein sequence ID" value="MTH79391.1"/>
    <property type="molecule type" value="Genomic_DNA"/>
</dbReference>
<evidence type="ECO:0000313" key="2">
    <source>
        <dbReference type="Proteomes" id="UP000478183"/>
    </source>
</evidence>
<protein>
    <recommendedName>
        <fullName evidence="3">DNA-binding protein</fullName>
    </recommendedName>
</protein>
<comment type="caution">
    <text evidence="1">The sequence shown here is derived from an EMBL/GenBank/DDBJ whole genome shotgun (WGS) entry which is preliminary data.</text>
</comment>
<proteinExistence type="predicted"/>
<dbReference type="Proteomes" id="UP000478183">
    <property type="component" value="Unassembled WGS sequence"/>
</dbReference>